<gene>
    <name evidence="1" type="ORF">EZS28_050494</name>
</gene>
<name>A0A5J4T8Z1_9EUKA</name>
<proteinExistence type="predicted"/>
<comment type="caution">
    <text evidence="1">The sequence shown here is derived from an EMBL/GenBank/DDBJ whole genome shotgun (WGS) entry which is preliminary data.</text>
</comment>
<dbReference type="AlphaFoldDB" id="A0A5J4T8Z1"/>
<dbReference type="EMBL" id="SNRW01037116">
    <property type="protein sequence ID" value="KAA6353980.1"/>
    <property type="molecule type" value="Genomic_DNA"/>
</dbReference>
<evidence type="ECO:0000313" key="1">
    <source>
        <dbReference type="EMBL" id="KAA6353980.1"/>
    </source>
</evidence>
<sequence>MQDLIKIPTKIVPYAEVNELLDHLIESKQAYDEVIDKKLESKLTEESKELIVEGAGTDDFKIKFPHTIVLFDDAMTQNHLLPMFVRHYWFRYNYKIEC</sequence>
<dbReference type="OrthoDB" id="10264864at2759"/>
<evidence type="ECO:0000313" key="2">
    <source>
        <dbReference type="Proteomes" id="UP000324800"/>
    </source>
</evidence>
<accession>A0A5J4T8Z1</accession>
<protein>
    <submittedName>
        <fullName evidence="1">Uncharacterized protein</fullName>
    </submittedName>
</protein>
<organism evidence="1 2">
    <name type="scientific">Streblomastix strix</name>
    <dbReference type="NCBI Taxonomy" id="222440"/>
    <lineage>
        <taxon>Eukaryota</taxon>
        <taxon>Metamonada</taxon>
        <taxon>Preaxostyla</taxon>
        <taxon>Oxymonadida</taxon>
        <taxon>Streblomastigidae</taxon>
        <taxon>Streblomastix</taxon>
    </lineage>
</organism>
<reference evidence="1 2" key="1">
    <citation type="submission" date="2019-03" db="EMBL/GenBank/DDBJ databases">
        <title>Single cell metagenomics reveals metabolic interactions within the superorganism composed of flagellate Streblomastix strix and complex community of Bacteroidetes bacteria on its surface.</title>
        <authorList>
            <person name="Treitli S.C."/>
            <person name="Kolisko M."/>
            <person name="Husnik F."/>
            <person name="Keeling P."/>
            <person name="Hampl V."/>
        </authorList>
    </citation>
    <scope>NUCLEOTIDE SEQUENCE [LARGE SCALE GENOMIC DNA]</scope>
    <source>
        <strain evidence="1">ST1C</strain>
    </source>
</reference>
<dbReference type="Proteomes" id="UP000324800">
    <property type="component" value="Unassembled WGS sequence"/>
</dbReference>